<dbReference type="EMBL" id="JWHR01000096">
    <property type="protein sequence ID" value="KHS57030.1"/>
    <property type="molecule type" value="Genomic_DNA"/>
</dbReference>
<dbReference type="InterPro" id="IPR009057">
    <property type="entry name" value="Homeodomain-like_sf"/>
</dbReference>
<gene>
    <name evidence="1" type="ORF">QX51_10465</name>
</gene>
<dbReference type="STRING" id="1577792.QX51_10465"/>
<dbReference type="Gene3D" id="1.10.10.60">
    <property type="entry name" value="Homeodomain-like"/>
    <property type="match status" value="1"/>
</dbReference>
<reference evidence="1 2" key="1">
    <citation type="submission" date="2014-12" db="EMBL/GenBank/DDBJ databases">
        <title>Draft genome sequence of Terrisporobacter sp. 08-306576, isolated from the blood culture of a bacteremia patient.</title>
        <authorList>
            <person name="Lund L.C."/>
            <person name="Sydenham T.V."/>
            <person name="Hogh S.V."/>
            <person name="Skov M.N."/>
            <person name="Kemp M."/>
            <person name="Justesen U.S."/>
        </authorList>
    </citation>
    <scope>NUCLEOTIDE SEQUENCE [LARGE SCALE GENOMIC DNA]</scope>
    <source>
        <strain evidence="1 2">08-306576</strain>
    </source>
</reference>
<sequence length="105" mass="12612">MSTRVHYSPEIKWKAIDMKLNGSTTKEVMNKLGIKNKSQIMTWLRWYKKGETHRFNQPVGKQYTYGKGVLEESEIERLRMENKQLKARIDIMGKYQEIERMLMQK</sequence>
<accession>A0A0B3WR53</accession>
<organism evidence="1 2">
    <name type="scientific">Terrisporobacter othiniensis</name>
    <dbReference type="NCBI Taxonomy" id="1577792"/>
    <lineage>
        <taxon>Bacteria</taxon>
        <taxon>Bacillati</taxon>
        <taxon>Bacillota</taxon>
        <taxon>Clostridia</taxon>
        <taxon>Peptostreptococcales</taxon>
        <taxon>Peptostreptococcaceae</taxon>
        <taxon>Terrisporobacter</taxon>
    </lineage>
</organism>
<evidence type="ECO:0000313" key="1">
    <source>
        <dbReference type="EMBL" id="KHS57030.1"/>
    </source>
</evidence>
<comment type="caution">
    <text evidence="1">The sequence shown here is derived from an EMBL/GenBank/DDBJ whole genome shotgun (WGS) entry which is preliminary data.</text>
</comment>
<proteinExistence type="predicted"/>
<evidence type="ECO:0000313" key="2">
    <source>
        <dbReference type="Proteomes" id="UP000031189"/>
    </source>
</evidence>
<dbReference type="Proteomes" id="UP000031189">
    <property type="component" value="Unassembled WGS sequence"/>
</dbReference>
<dbReference type="AlphaFoldDB" id="A0A0B3WR53"/>
<keyword evidence="2" id="KW-1185">Reference proteome</keyword>
<protein>
    <submittedName>
        <fullName evidence="1">Transposase</fullName>
    </submittedName>
</protein>
<dbReference type="SUPFAM" id="SSF46689">
    <property type="entry name" value="Homeodomain-like"/>
    <property type="match status" value="1"/>
</dbReference>
<name>A0A0B3WR53_9FIRM</name>